<dbReference type="NCBIfam" id="TIGR00761">
    <property type="entry name" value="argB"/>
    <property type="match status" value="1"/>
</dbReference>
<proteinExistence type="inferred from homology"/>
<dbReference type="AlphaFoldDB" id="A0A0X8FCZ9"/>
<dbReference type="InterPro" id="IPR041727">
    <property type="entry name" value="NAGK-C"/>
</dbReference>
<dbReference type="HAMAP" id="MF_00082">
    <property type="entry name" value="ArgB"/>
    <property type="match status" value="1"/>
</dbReference>
<comment type="function">
    <text evidence="9">Catalyzes the ATP-dependent phosphorylation of N-acetyl-L-glutamate.</text>
</comment>
<feature type="domain" description="Aspartate/glutamate/uridylate kinase" evidence="10">
    <location>
        <begin position="25"/>
        <end position="269"/>
    </location>
</feature>
<feature type="site" description="Transition state stabilizer" evidence="9">
    <location>
        <position position="30"/>
    </location>
</feature>
<evidence type="ECO:0000256" key="2">
    <source>
        <dbReference type="ARBA" id="ARBA00022571"/>
    </source>
</evidence>
<dbReference type="PIRSF" id="PIRSF000728">
    <property type="entry name" value="NAGK"/>
    <property type="match status" value="1"/>
</dbReference>
<reference evidence="12 14" key="3">
    <citation type="submission" date="2017-12" db="EMBL/GenBank/DDBJ databases">
        <title>Phylogenetic diversity of female urinary microbiome.</title>
        <authorList>
            <person name="Thomas-White K."/>
            <person name="Wolfe A.J."/>
        </authorList>
    </citation>
    <scope>NUCLEOTIDE SEQUENCE [LARGE SCALE GENOMIC DNA]</scope>
    <source>
        <strain evidence="12 14">UMB0139</strain>
    </source>
</reference>
<keyword evidence="2 9" id="KW-0055">Arginine biosynthesis</keyword>
<keyword evidence="6 9" id="KW-0418">Kinase</keyword>
<evidence type="ECO:0000256" key="8">
    <source>
        <dbReference type="ARBA" id="ARBA00048141"/>
    </source>
</evidence>
<dbReference type="InterPro" id="IPR004662">
    <property type="entry name" value="AcgluKinase_fam"/>
</dbReference>
<evidence type="ECO:0000313" key="13">
    <source>
        <dbReference type="Proteomes" id="UP000069912"/>
    </source>
</evidence>
<comment type="catalytic activity">
    <reaction evidence="8 9">
        <text>N-acetyl-L-glutamate + ATP = N-acetyl-L-glutamyl 5-phosphate + ADP</text>
        <dbReference type="Rhea" id="RHEA:14629"/>
        <dbReference type="ChEBI" id="CHEBI:30616"/>
        <dbReference type="ChEBI" id="CHEBI:44337"/>
        <dbReference type="ChEBI" id="CHEBI:57936"/>
        <dbReference type="ChEBI" id="CHEBI:456216"/>
        <dbReference type="EC" id="2.7.2.8"/>
    </reaction>
</comment>
<dbReference type="FunFam" id="3.40.1160.10:FF:000004">
    <property type="entry name" value="Acetylglutamate kinase"/>
    <property type="match status" value="1"/>
</dbReference>
<keyword evidence="4 9" id="KW-0808">Transferase</keyword>
<evidence type="ECO:0000256" key="3">
    <source>
        <dbReference type="ARBA" id="ARBA00022605"/>
    </source>
</evidence>
<dbReference type="Gene3D" id="3.40.1160.10">
    <property type="entry name" value="Acetylglutamate kinase-like"/>
    <property type="match status" value="1"/>
</dbReference>
<evidence type="ECO:0000256" key="4">
    <source>
        <dbReference type="ARBA" id="ARBA00022679"/>
    </source>
</evidence>
<reference evidence="11 13" key="1">
    <citation type="journal article" date="2016" name="Genome Announc.">
        <title>Complete Genome Sequences of Aerococcus christensenii CCUG 28831T, Aerococcus sanguinicola CCUG 43001T, Aerococcus urinae CCUG 36881T, Aerococcus urinaeequi CCUG 28094T, Aerococcus urinaehominis CCUG 42038 BT, and Aerococcus viridans CCUG 4311T.</title>
        <authorList>
            <person name="Carkaci D."/>
            <person name="Dargis R."/>
            <person name="Nielsen X.C."/>
            <person name="Skovgaard O."/>
            <person name="Fuursted K."/>
            <person name="Christensen J.J."/>
        </authorList>
    </citation>
    <scope>NUCLEOTIDE SEQUENCE [LARGE SCALE GENOMIC DNA]</scope>
    <source>
        <strain evidence="11 13">CCUG43001</strain>
    </source>
</reference>
<keyword evidence="5 9" id="KW-0547">Nucleotide-binding</keyword>
<evidence type="ECO:0000256" key="7">
    <source>
        <dbReference type="ARBA" id="ARBA00022840"/>
    </source>
</evidence>
<keyword evidence="13" id="KW-1185">Reference proteome</keyword>
<evidence type="ECO:0000313" key="14">
    <source>
        <dbReference type="Proteomes" id="UP000234239"/>
    </source>
</evidence>
<evidence type="ECO:0000313" key="11">
    <source>
        <dbReference type="EMBL" id="AMB94879.1"/>
    </source>
</evidence>
<dbReference type="PRINTS" id="PR00474">
    <property type="entry name" value="GLU5KINASE"/>
</dbReference>
<evidence type="ECO:0000313" key="12">
    <source>
        <dbReference type="EMBL" id="PKZ23114.1"/>
    </source>
</evidence>
<feature type="site" description="Transition state stabilizer" evidence="9">
    <location>
        <position position="250"/>
    </location>
</feature>
<dbReference type="CDD" id="cd04250">
    <property type="entry name" value="AAK_NAGK-C"/>
    <property type="match status" value="1"/>
</dbReference>
<comment type="similarity">
    <text evidence="9">Belongs to the acetylglutamate kinase family. ArgB subfamily.</text>
</comment>
<keyword evidence="3 9" id="KW-0028">Amino-acid biosynthesis</keyword>
<feature type="binding site" evidence="9">
    <location>
        <position position="87"/>
    </location>
    <ligand>
        <name>substrate</name>
    </ligand>
</feature>
<dbReference type="PANTHER" id="PTHR23342">
    <property type="entry name" value="N-ACETYLGLUTAMATE SYNTHASE"/>
    <property type="match status" value="1"/>
</dbReference>
<dbReference type="EMBL" id="PKGY01000001">
    <property type="protein sequence ID" value="PKZ23114.1"/>
    <property type="molecule type" value="Genomic_DNA"/>
</dbReference>
<dbReference type="InterPro" id="IPR036393">
    <property type="entry name" value="AceGlu_kinase-like_sf"/>
</dbReference>
<dbReference type="GeneID" id="92904202"/>
<comment type="subcellular location">
    <subcellularLocation>
        <location evidence="9">Cytoplasm</location>
    </subcellularLocation>
</comment>
<dbReference type="SUPFAM" id="SSF53633">
    <property type="entry name" value="Carbamate kinase-like"/>
    <property type="match status" value="1"/>
</dbReference>
<dbReference type="GO" id="GO:0005737">
    <property type="term" value="C:cytoplasm"/>
    <property type="evidence" value="ECO:0007669"/>
    <property type="project" value="UniProtKB-SubCell"/>
</dbReference>
<evidence type="ECO:0000256" key="1">
    <source>
        <dbReference type="ARBA" id="ARBA00004828"/>
    </source>
</evidence>
<accession>A0A0X8FCZ9</accession>
<gene>
    <name evidence="9 12" type="primary">argB</name>
    <name evidence="11" type="ORF">AWM72_08975</name>
    <name evidence="12" type="ORF">CYJ28_00775</name>
</gene>
<feature type="binding site" evidence="9">
    <location>
        <begin position="65"/>
        <end position="66"/>
    </location>
    <ligand>
        <name>substrate</name>
    </ligand>
</feature>
<protein>
    <recommendedName>
        <fullName evidence="9">Acetylglutamate kinase</fullName>
        <ecNumber evidence="9">2.7.2.8</ecNumber>
    </recommendedName>
    <alternativeName>
        <fullName evidence="9">N-acetyl-L-glutamate 5-phosphotransferase</fullName>
    </alternativeName>
    <alternativeName>
        <fullName evidence="9">NAG kinase</fullName>
        <shortName evidence="9">NAGK</shortName>
    </alternativeName>
</protein>
<keyword evidence="9" id="KW-0963">Cytoplasm</keyword>
<dbReference type="InterPro" id="IPR037528">
    <property type="entry name" value="ArgB"/>
</dbReference>
<dbReference type="Pfam" id="PF00696">
    <property type="entry name" value="AA_kinase"/>
    <property type="match status" value="1"/>
</dbReference>
<evidence type="ECO:0000256" key="5">
    <source>
        <dbReference type="ARBA" id="ARBA00022741"/>
    </source>
</evidence>
<dbReference type="GO" id="GO:0005524">
    <property type="term" value="F:ATP binding"/>
    <property type="evidence" value="ECO:0007669"/>
    <property type="project" value="UniProtKB-UniRule"/>
</dbReference>
<feature type="binding site" evidence="9">
    <location>
        <position position="187"/>
    </location>
    <ligand>
        <name>substrate</name>
    </ligand>
</feature>
<dbReference type="InterPro" id="IPR001057">
    <property type="entry name" value="Glu/AcGlu_kinase"/>
</dbReference>
<evidence type="ECO:0000256" key="9">
    <source>
        <dbReference type="HAMAP-Rule" id="MF_00082"/>
    </source>
</evidence>
<evidence type="ECO:0000259" key="10">
    <source>
        <dbReference type="Pfam" id="PF00696"/>
    </source>
</evidence>
<dbReference type="UniPathway" id="UPA00068">
    <property type="reaction ID" value="UER00107"/>
</dbReference>
<name>A0A0X8FCZ9_9LACT</name>
<evidence type="ECO:0000256" key="6">
    <source>
        <dbReference type="ARBA" id="ARBA00022777"/>
    </source>
</evidence>
<dbReference type="KEGG" id="asan:AWM72_08975"/>
<dbReference type="GO" id="GO:0003991">
    <property type="term" value="F:acetylglutamate kinase activity"/>
    <property type="evidence" value="ECO:0007669"/>
    <property type="project" value="UniProtKB-UniRule"/>
</dbReference>
<sequence length="291" mass="31139">MTKECDARVQVLLEALPYVHQFHQKIVLIKFGGHAMVDEEAKLAFAQDIVLMQAVGILPVVVHGGGPFIGKILERMGIQSRFEQGLRITDKETLEVVEMVLDGQVNGDVVKRINQMGGRALGLSGKDAKLIQAGPLALRNDEGKVLDPGYVGQVQGINTDLVSEVIQAGYVPVISSVGVGKDGQVYNINADTVASQLAQALGAVKLVLLTDVKGVYRDPEDPESLISTLTIDEFLQLKEEGILTGGMLPKIEAALAAIQAGVDRVHLISGSEPHALLEELFFDAGIGTMIE</sequence>
<dbReference type="InterPro" id="IPR001048">
    <property type="entry name" value="Asp/Glu/Uridylate_kinase"/>
</dbReference>
<dbReference type="PANTHER" id="PTHR23342:SF0">
    <property type="entry name" value="N-ACETYLGLUTAMATE SYNTHASE, MITOCHONDRIAL"/>
    <property type="match status" value="1"/>
</dbReference>
<keyword evidence="7 9" id="KW-0067">ATP-binding</keyword>
<dbReference type="GO" id="GO:0042450">
    <property type="term" value="P:L-arginine biosynthetic process via ornithine"/>
    <property type="evidence" value="ECO:0007669"/>
    <property type="project" value="UniProtKB-UniRule"/>
</dbReference>
<dbReference type="OrthoDB" id="9803155at2"/>
<reference evidence="13" key="2">
    <citation type="submission" date="2016-01" db="EMBL/GenBank/DDBJ databases">
        <title>Six Aerococcus type strain genome sequencing and assembly using PacBio and Illumina Hiseq.</title>
        <authorList>
            <person name="Carkaci D."/>
            <person name="Dargis R."/>
            <person name="Nielsen X.C."/>
            <person name="Skovgaard O."/>
            <person name="Fuursted K."/>
            <person name="Christensen J.J."/>
        </authorList>
    </citation>
    <scope>NUCLEOTIDE SEQUENCE [LARGE SCALE GENOMIC DNA]</scope>
    <source>
        <strain evidence="13">CCUG43001</strain>
    </source>
</reference>
<organism evidence="11 13">
    <name type="scientific">Aerococcus sanguinicola</name>
    <dbReference type="NCBI Taxonomy" id="119206"/>
    <lineage>
        <taxon>Bacteria</taxon>
        <taxon>Bacillati</taxon>
        <taxon>Bacillota</taxon>
        <taxon>Bacilli</taxon>
        <taxon>Lactobacillales</taxon>
        <taxon>Aerococcaceae</taxon>
        <taxon>Aerococcus</taxon>
    </lineage>
</organism>
<dbReference type="EMBL" id="CP014160">
    <property type="protein sequence ID" value="AMB94879.1"/>
    <property type="molecule type" value="Genomic_DNA"/>
</dbReference>
<dbReference type="RefSeq" id="WP_067976396.1">
    <property type="nucleotide sequence ID" value="NZ_CAJHKM010000003.1"/>
</dbReference>
<dbReference type="EC" id="2.7.2.8" evidence="9"/>
<dbReference type="Proteomes" id="UP000069912">
    <property type="component" value="Chromosome"/>
</dbReference>
<comment type="pathway">
    <text evidence="1 9">Amino-acid biosynthesis; L-arginine biosynthesis; N(2)-acetyl-L-ornithine from L-glutamate: step 2/4.</text>
</comment>
<dbReference type="Proteomes" id="UP000234239">
    <property type="component" value="Unassembled WGS sequence"/>
</dbReference>